<proteinExistence type="predicted"/>
<keyword evidence="2" id="KW-1133">Transmembrane helix</keyword>
<reference evidence="4" key="1">
    <citation type="submission" date="2011-08" db="EMBL/GenBank/DDBJ databases">
        <authorList>
            <person name="Rombauts S."/>
        </authorList>
    </citation>
    <scope>NUCLEOTIDE SEQUENCE</scope>
    <source>
        <strain evidence="4">London</strain>
    </source>
</reference>
<keyword evidence="2" id="KW-0812">Transmembrane</keyword>
<accession>T1JXZ4</accession>
<evidence type="ECO:0000256" key="2">
    <source>
        <dbReference type="SAM" id="Phobius"/>
    </source>
</evidence>
<feature type="region of interest" description="Disordered" evidence="1">
    <location>
        <begin position="20"/>
        <end position="43"/>
    </location>
</feature>
<keyword evidence="2" id="KW-0472">Membrane</keyword>
<feature type="region of interest" description="Disordered" evidence="1">
    <location>
        <begin position="116"/>
        <end position="137"/>
    </location>
</feature>
<feature type="region of interest" description="Disordered" evidence="1">
    <location>
        <begin position="72"/>
        <end position="98"/>
    </location>
</feature>
<dbReference type="EnsemblMetazoa" id="tetur02g13780.1">
    <property type="protein sequence ID" value="tetur02g13780.1"/>
    <property type="gene ID" value="tetur02g13780"/>
</dbReference>
<feature type="compositionally biased region" description="Basic and acidic residues" evidence="1">
    <location>
        <begin position="32"/>
        <end position="43"/>
    </location>
</feature>
<dbReference type="HOGENOM" id="CLU_1221077_0_0_1"/>
<feature type="transmembrane region" description="Helical" evidence="2">
    <location>
        <begin position="444"/>
        <end position="465"/>
    </location>
</feature>
<keyword evidence="4" id="KW-1185">Reference proteome</keyword>
<name>T1JXZ4_TETUR</name>
<evidence type="ECO:0000313" key="4">
    <source>
        <dbReference type="Proteomes" id="UP000015104"/>
    </source>
</evidence>
<sequence length="478" mass="53284">MATETSEDLVKRLMSEIRAHGKAMEASSSTNYERRDSGPGREEVRDVDIYDNNATFVIRKPVDRKSDHTFLTLNNSGSPNGKISSSYQHHNQSHNHNHHLHQTPILSSFLSHPTKTSAISSSYEPTKLNGSTPETTKSTSIINRNYAPQITSITSPVVANGNLIKGESDVSCYSSISSSGAVDPMTGARPIRNKPLTSDQLMCDQRESQCTSCGVFLGASDSEPISSDVYMVPNGISVKSPMTSNRNQNDHVYHTNASNNQHGHSLMKCDHIGPINSVEDPPRYSPNRFYNGPNNANHHHHHHNERLGPKVFIPLPKPQSKGKSLDKGVKQLNDKLGKPKYPLKYIKKVTRCPGCSGKCYIEPLQRSMSHLPAPAGDNLFTLYCPSCSKTGLNRYRSTGKNGNFIFNGSMDKHLTYYSALPRLWDTDMWHRKRKRASIRKNEKILIVFTSIVSMVIFMTLTYLGVTTFQKITELPKLG</sequence>
<feature type="region of interest" description="Disordered" evidence="1">
    <location>
        <begin position="277"/>
        <end position="305"/>
    </location>
</feature>
<protein>
    <submittedName>
        <fullName evidence="3">Uncharacterized protein</fullName>
    </submittedName>
</protein>
<reference evidence="3" key="2">
    <citation type="submission" date="2015-06" db="UniProtKB">
        <authorList>
            <consortium name="EnsemblMetazoa"/>
        </authorList>
    </citation>
    <scope>IDENTIFICATION</scope>
</reference>
<dbReference type="Proteomes" id="UP000015104">
    <property type="component" value="Unassembled WGS sequence"/>
</dbReference>
<dbReference type="EMBL" id="CAEY01000835">
    <property type="status" value="NOT_ANNOTATED_CDS"/>
    <property type="molecule type" value="Genomic_DNA"/>
</dbReference>
<evidence type="ECO:0000256" key="1">
    <source>
        <dbReference type="SAM" id="MobiDB-lite"/>
    </source>
</evidence>
<evidence type="ECO:0000313" key="3">
    <source>
        <dbReference type="EnsemblMetazoa" id="tetur02g13780.1"/>
    </source>
</evidence>
<feature type="compositionally biased region" description="Polar residues" evidence="1">
    <location>
        <begin position="72"/>
        <end position="83"/>
    </location>
</feature>
<dbReference type="AlphaFoldDB" id="T1JXZ4"/>
<organism evidence="3 4">
    <name type="scientific">Tetranychus urticae</name>
    <name type="common">Two-spotted spider mite</name>
    <dbReference type="NCBI Taxonomy" id="32264"/>
    <lineage>
        <taxon>Eukaryota</taxon>
        <taxon>Metazoa</taxon>
        <taxon>Ecdysozoa</taxon>
        <taxon>Arthropoda</taxon>
        <taxon>Chelicerata</taxon>
        <taxon>Arachnida</taxon>
        <taxon>Acari</taxon>
        <taxon>Acariformes</taxon>
        <taxon>Trombidiformes</taxon>
        <taxon>Prostigmata</taxon>
        <taxon>Eleutherengona</taxon>
        <taxon>Raphignathae</taxon>
        <taxon>Tetranychoidea</taxon>
        <taxon>Tetranychidae</taxon>
        <taxon>Tetranychus</taxon>
    </lineage>
</organism>